<organism evidence="1 2">
    <name type="scientific">Irpex rosettiformis</name>
    <dbReference type="NCBI Taxonomy" id="378272"/>
    <lineage>
        <taxon>Eukaryota</taxon>
        <taxon>Fungi</taxon>
        <taxon>Dikarya</taxon>
        <taxon>Basidiomycota</taxon>
        <taxon>Agaricomycotina</taxon>
        <taxon>Agaricomycetes</taxon>
        <taxon>Polyporales</taxon>
        <taxon>Irpicaceae</taxon>
        <taxon>Irpex</taxon>
    </lineage>
</organism>
<gene>
    <name evidence="1" type="ORF">BDY19DRAFT_865055</name>
</gene>
<proteinExistence type="predicted"/>
<accession>A0ACB8TXX0</accession>
<name>A0ACB8TXX0_9APHY</name>
<sequence>NLPSELTEHILIFATAQGCSTAVAAVAQTCRTMRQLVYEALDSHLWRELFLTIFDDPRLAMKADQARSDPLGTTQDQIDGNARGDEEEALDEATEVFDWGGEFRARVWAINYLRSQSNTKNKLPSAPRRHELNADAISTIIRMIETAEPSPPTVIVSFAPDKASTNDEASFAWHPPFPPPPKTSSTPTSTPTSDLFKPNTDCSSNIRWLEQLVAGGLPPDLVKKLSGKRLYGGLQGVWNSPTLAREIRAFCKLICCTGFVPIPQPEELEAADLETAPAPASNDDDDSLLFSFSPPPTFASDVPKGLSMSVAAQRIRARRLARMRVYNLRYLNQVRHWGPYLLPPKLDNTASEVDVSRMFLAPILNFLADHLQTNWLTGDDDDDNDDGEDGDSSDDDYVDADNGEEHTDDDSQEDESEHEEQDDEDNIPYQLEAEYPTDEPEHEEDHEDEAVEDEDEHDEIPTQHPPPVEEGSATPVPGPSEMRADWTFLAAARIVVEENLREFVEPSDLIGLCALNGLRRDSAPRVLNSPEVQRSVGTSSRVIEGGWDWAGVTGSWRRCVCWMDYRTLISDFPDALIREANRIVPTLIRVVSYSPCSIPKYRHRPDIHVVADVTSQHGGGPMRKMKGTVGMIADGSIRWSMYSLVEGEDSAEWASEGIQIGQAKSGVGILGMWTGAQHDRMDPLGPFWMWKVG</sequence>
<dbReference type="EMBL" id="MU274921">
    <property type="protein sequence ID" value="KAI0086836.1"/>
    <property type="molecule type" value="Genomic_DNA"/>
</dbReference>
<comment type="caution">
    <text evidence="1">The sequence shown here is derived from an EMBL/GenBank/DDBJ whole genome shotgun (WGS) entry which is preliminary data.</text>
</comment>
<dbReference type="Proteomes" id="UP001055072">
    <property type="component" value="Unassembled WGS sequence"/>
</dbReference>
<keyword evidence="2" id="KW-1185">Reference proteome</keyword>
<feature type="non-terminal residue" evidence="1">
    <location>
        <position position="693"/>
    </location>
</feature>
<evidence type="ECO:0000313" key="1">
    <source>
        <dbReference type="EMBL" id="KAI0086836.1"/>
    </source>
</evidence>
<reference evidence="1" key="1">
    <citation type="journal article" date="2021" name="Environ. Microbiol.">
        <title>Gene family expansions and transcriptome signatures uncover fungal adaptations to wood decay.</title>
        <authorList>
            <person name="Hage H."/>
            <person name="Miyauchi S."/>
            <person name="Viragh M."/>
            <person name="Drula E."/>
            <person name="Min B."/>
            <person name="Chaduli D."/>
            <person name="Navarro D."/>
            <person name="Favel A."/>
            <person name="Norest M."/>
            <person name="Lesage-Meessen L."/>
            <person name="Balint B."/>
            <person name="Merenyi Z."/>
            <person name="de Eugenio L."/>
            <person name="Morin E."/>
            <person name="Martinez A.T."/>
            <person name="Baldrian P."/>
            <person name="Stursova M."/>
            <person name="Martinez M.J."/>
            <person name="Novotny C."/>
            <person name="Magnuson J.K."/>
            <person name="Spatafora J.W."/>
            <person name="Maurice S."/>
            <person name="Pangilinan J."/>
            <person name="Andreopoulos W."/>
            <person name="LaButti K."/>
            <person name="Hundley H."/>
            <person name="Na H."/>
            <person name="Kuo A."/>
            <person name="Barry K."/>
            <person name="Lipzen A."/>
            <person name="Henrissat B."/>
            <person name="Riley R."/>
            <person name="Ahrendt S."/>
            <person name="Nagy L.G."/>
            <person name="Grigoriev I.V."/>
            <person name="Martin F."/>
            <person name="Rosso M.N."/>
        </authorList>
    </citation>
    <scope>NUCLEOTIDE SEQUENCE</scope>
    <source>
        <strain evidence="1">CBS 384.51</strain>
    </source>
</reference>
<evidence type="ECO:0000313" key="2">
    <source>
        <dbReference type="Proteomes" id="UP001055072"/>
    </source>
</evidence>
<protein>
    <submittedName>
        <fullName evidence="1">Uncharacterized protein</fullName>
    </submittedName>
</protein>
<feature type="non-terminal residue" evidence="1">
    <location>
        <position position="1"/>
    </location>
</feature>